<evidence type="ECO:0000313" key="9">
    <source>
        <dbReference type="Proteomes" id="UP000268291"/>
    </source>
</evidence>
<evidence type="ECO:0000256" key="2">
    <source>
        <dbReference type="ARBA" id="ARBA00023125"/>
    </source>
</evidence>
<dbReference type="SMART" id="SM00895">
    <property type="entry name" value="FCD"/>
    <property type="match status" value="1"/>
</dbReference>
<dbReference type="Pfam" id="PF07729">
    <property type="entry name" value="FCD"/>
    <property type="match status" value="1"/>
</dbReference>
<dbReference type="InterPro" id="IPR000524">
    <property type="entry name" value="Tscrpt_reg_HTH_GntR"/>
</dbReference>
<dbReference type="SMART" id="SM00345">
    <property type="entry name" value="HTH_GNTR"/>
    <property type="match status" value="1"/>
</dbReference>
<protein>
    <submittedName>
        <fullName evidence="7">FadR family transcriptional regulator</fullName>
    </submittedName>
    <submittedName>
        <fullName evidence="6">GntR family L-lactate dehydrogenase operon transcriptional regulator</fullName>
    </submittedName>
</protein>
<evidence type="ECO:0000256" key="1">
    <source>
        <dbReference type="ARBA" id="ARBA00023015"/>
    </source>
</evidence>
<proteinExistence type="predicted"/>
<dbReference type="EMBL" id="PYAU01000001">
    <property type="protein sequence ID" value="PSL38344.1"/>
    <property type="molecule type" value="Genomic_DNA"/>
</dbReference>
<keyword evidence="9" id="KW-1185">Reference proteome</keyword>
<keyword evidence="2" id="KW-0238">DNA-binding</keyword>
<dbReference type="RefSeq" id="WP_106563375.1">
    <property type="nucleotide sequence ID" value="NZ_PYAU01000001.1"/>
</dbReference>
<dbReference type="GO" id="GO:0003677">
    <property type="term" value="F:DNA binding"/>
    <property type="evidence" value="ECO:0007669"/>
    <property type="project" value="UniProtKB-KW"/>
</dbReference>
<dbReference type="CDD" id="cd07377">
    <property type="entry name" value="WHTH_GntR"/>
    <property type="match status" value="1"/>
</dbReference>
<accession>A0A2P8GWK6</accession>
<reference evidence="6 8" key="1">
    <citation type="submission" date="2018-03" db="EMBL/GenBank/DDBJ databases">
        <title>Genomic Encyclopedia of Archaeal and Bacterial Type Strains, Phase II (KMG-II): from individual species to whole genera.</title>
        <authorList>
            <person name="Goeker M."/>
        </authorList>
    </citation>
    <scope>NUCLEOTIDE SEQUENCE [LARGE SCALE GENOMIC DNA]</scope>
    <source>
        <strain evidence="6 8">DSM 21548</strain>
    </source>
</reference>
<evidence type="ECO:0000313" key="7">
    <source>
        <dbReference type="EMBL" id="RUQ87123.1"/>
    </source>
</evidence>
<feature type="domain" description="HTH gntR-type" evidence="5">
    <location>
        <begin position="21"/>
        <end position="91"/>
    </location>
</feature>
<dbReference type="PANTHER" id="PTHR43537">
    <property type="entry name" value="TRANSCRIPTIONAL REGULATOR, GNTR FAMILY"/>
    <property type="match status" value="1"/>
</dbReference>
<dbReference type="PRINTS" id="PR00035">
    <property type="entry name" value="HTHGNTR"/>
</dbReference>
<evidence type="ECO:0000256" key="4">
    <source>
        <dbReference type="SAM" id="MobiDB-lite"/>
    </source>
</evidence>
<dbReference type="PANTHER" id="PTHR43537:SF5">
    <property type="entry name" value="UXU OPERON TRANSCRIPTIONAL REGULATOR"/>
    <property type="match status" value="1"/>
</dbReference>
<evidence type="ECO:0000259" key="5">
    <source>
        <dbReference type="PROSITE" id="PS50949"/>
    </source>
</evidence>
<dbReference type="OrthoDB" id="7989071at2"/>
<dbReference type="Pfam" id="PF00392">
    <property type="entry name" value="GntR"/>
    <property type="match status" value="1"/>
</dbReference>
<dbReference type="Gene3D" id="1.10.10.10">
    <property type="entry name" value="Winged helix-like DNA-binding domain superfamily/Winged helix DNA-binding domain"/>
    <property type="match status" value="1"/>
</dbReference>
<dbReference type="Proteomes" id="UP000241203">
    <property type="component" value="Unassembled WGS sequence"/>
</dbReference>
<dbReference type="PROSITE" id="PS50949">
    <property type="entry name" value="HTH_GNTR"/>
    <property type="match status" value="1"/>
</dbReference>
<dbReference type="InterPro" id="IPR008920">
    <property type="entry name" value="TF_FadR/GntR_C"/>
</dbReference>
<keyword evidence="1" id="KW-0805">Transcription regulation</keyword>
<organism evidence="6 8">
    <name type="scientific">Labedella gwakjiensis</name>
    <dbReference type="NCBI Taxonomy" id="390269"/>
    <lineage>
        <taxon>Bacteria</taxon>
        <taxon>Bacillati</taxon>
        <taxon>Actinomycetota</taxon>
        <taxon>Actinomycetes</taxon>
        <taxon>Micrococcales</taxon>
        <taxon>Microbacteriaceae</taxon>
        <taxon>Labedella</taxon>
    </lineage>
</organism>
<keyword evidence="3" id="KW-0804">Transcription</keyword>
<dbReference type="GO" id="GO:0003700">
    <property type="term" value="F:DNA-binding transcription factor activity"/>
    <property type="evidence" value="ECO:0007669"/>
    <property type="project" value="InterPro"/>
</dbReference>
<evidence type="ECO:0000313" key="8">
    <source>
        <dbReference type="Proteomes" id="UP000241203"/>
    </source>
</evidence>
<reference evidence="7 9" key="2">
    <citation type="submission" date="2018-12" db="EMBL/GenBank/DDBJ databases">
        <authorList>
            <person name="hu s."/>
            <person name="Xu Y."/>
            <person name="Xu B."/>
            <person name="Li F."/>
        </authorList>
    </citation>
    <scope>NUCLEOTIDE SEQUENCE [LARGE SCALE GENOMIC DNA]</scope>
    <source>
        <strain evidence="7 9">KSW2-17</strain>
    </source>
</reference>
<feature type="region of interest" description="Disordered" evidence="4">
    <location>
        <begin position="1"/>
        <end position="27"/>
    </location>
</feature>
<name>A0A2P8GWK6_9MICO</name>
<dbReference type="InterPro" id="IPR011711">
    <property type="entry name" value="GntR_C"/>
</dbReference>
<dbReference type="Gene3D" id="1.20.120.530">
    <property type="entry name" value="GntR ligand-binding domain-like"/>
    <property type="match status" value="1"/>
</dbReference>
<dbReference type="SUPFAM" id="SSF48008">
    <property type="entry name" value="GntR ligand-binding domain-like"/>
    <property type="match status" value="1"/>
</dbReference>
<dbReference type="AlphaFoldDB" id="A0A2P8GWK6"/>
<gene>
    <name evidence="6" type="ORF">CLV49_1965</name>
    <name evidence="7" type="ORF">ELQ93_09390</name>
</gene>
<evidence type="ECO:0000313" key="6">
    <source>
        <dbReference type="EMBL" id="PSL38344.1"/>
    </source>
</evidence>
<sequence>MSDERSGADAETDPSGSPTPESAQGRFDDEISTALRALLHQLEPGARLPNERELAEELGVSRNALRDRVRLLESVGVLARRQGSGTYLEKTFNPDGLVFAMDLLVAMGQLKHSDLQSVRVGLERQAAIQAASGGSKPELIAEMRSAVEALGEKYDTPEMVREDVRFHRALIRAADNPALAFFADALRGVLERATEMGTVNWREQRIGKHLLVAVHADIIDAVEAQDPEAASHAVDEHFSLHERVVRGKFGFGA</sequence>
<dbReference type="SUPFAM" id="SSF46785">
    <property type="entry name" value="Winged helix' DNA-binding domain"/>
    <property type="match status" value="1"/>
</dbReference>
<dbReference type="InterPro" id="IPR036388">
    <property type="entry name" value="WH-like_DNA-bd_sf"/>
</dbReference>
<dbReference type="InterPro" id="IPR036390">
    <property type="entry name" value="WH_DNA-bd_sf"/>
</dbReference>
<dbReference type="Proteomes" id="UP000268291">
    <property type="component" value="Unassembled WGS sequence"/>
</dbReference>
<comment type="caution">
    <text evidence="6">The sequence shown here is derived from an EMBL/GenBank/DDBJ whole genome shotgun (WGS) entry which is preliminary data.</text>
</comment>
<evidence type="ECO:0000256" key="3">
    <source>
        <dbReference type="ARBA" id="ARBA00023163"/>
    </source>
</evidence>
<dbReference type="EMBL" id="RZGY01000001">
    <property type="protein sequence ID" value="RUQ87123.1"/>
    <property type="molecule type" value="Genomic_DNA"/>
</dbReference>